<dbReference type="InterPro" id="IPR050879">
    <property type="entry name" value="Acyltransferase_3"/>
</dbReference>
<feature type="transmembrane region" description="Helical" evidence="1">
    <location>
        <begin position="165"/>
        <end position="198"/>
    </location>
</feature>
<dbReference type="InterPro" id="IPR002656">
    <property type="entry name" value="Acyl_transf_3_dom"/>
</dbReference>
<keyword evidence="3" id="KW-0378">Hydrolase</keyword>
<dbReference type="STRING" id="589385.SAMN05421504_110297"/>
<accession>A0A1H3R785</accession>
<evidence type="ECO:0000259" key="2">
    <source>
        <dbReference type="Pfam" id="PF01757"/>
    </source>
</evidence>
<feature type="transmembrane region" description="Helical" evidence="1">
    <location>
        <begin position="205"/>
        <end position="228"/>
    </location>
</feature>
<feature type="transmembrane region" description="Helical" evidence="1">
    <location>
        <begin position="308"/>
        <end position="328"/>
    </location>
</feature>
<sequence length="366" mass="40007">MLTYDAYLATRRFPALDGLRAVAAVLVVVFHYGGENWVRANGWIGVHMFFVLSGYLITTLALREEARNGRVSLADFYIRRVFRIMPVYYAVLLIVVLLTYLRGEYPTSGLSGALPYFLTFTNEYHVIGVFGQAWTLGVEQKFYLVWPLLAFGIAALGFAKRFSLGLALVATMFALIPVMPYAGAYANLLIGCVLAVALHHRKTFAVLRVFSHPVAGVVMVALIAVLQMSMLDIEAFFGDGGRIGGTTYALLVALLVPALINRGPVSWVLSLAPMRFIGERSYSLYLLQGVAGIAVAATIPQFSAHRTLTAVAVTLVSLAMADMLYRWVEQPMIGVGRRIVARRHAKIAARRESVEDPAPALASASS</sequence>
<dbReference type="GO" id="GO:0016747">
    <property type="term" value="F:acyltransferase activity, transferring groups other than amino-acyl groups"/>
    <property type="evidence" value="ECO:0007669"/>
    <property type="project" value="InterPro"/>
</dbReference>
<proteinExistence type="predicted"/>
<keyword evidence="1" id="KW-0812">Transmembrane</keyword>
<dbReference type="Proteomes" id="UP000199515">
    <property type="component" value="Unassembled WGS sequence"/>
</dbReference>
<dbReference type="GO" id="GO:0016787">
    <property type="term" value="F:hydrolase activity"/>
    <property type="evidence" value="ECO:0007669"/>
    <property type="project" value="UniProtKB-KW"/>
</dbReference>
<organism evidence="3 4">
    <name type="scientific">Amycolatopsis xylanica</name>
    <dbReference type="NCBI Taxonomy" id="589385"/>
    <lineage>
        <taxon>Bacteria</taxon>
        <taxon>Bacillati</taxon>
        <taxon>Actinomycetota</taxon>
        <taxon>Actinomycetes</taxon>
        <taxon>Pseudonocardiales</taxon>
        <taxon>Pseudonocardiaceae</taxon>
        <taxon>Amycolatopsis</taxon>
    </lineage>
</organism>
<reference evidence="3 4" key="1">
    <citation type="submission" date="2016-10" db="EMBL/GenBank/DDBJ databases">
        <authorList>
            <person name="de Groot N.N."/>
        </authorList>
    </citation>
    <scope>NUCLEOTIDE SEQUENCE [LARGE SCALE GENOMIC DNA]</scope>
    <source>
        <strain evidence="3 4">CPCC 202699</strain>
    </source>
</reference>
<keyword evidence="3" id="KW-0808">Transferase</keyword>
<feature type="transmembrane region" description="Helical" evidence="1">
    <location>
        <begin position="113"/>
        <end position="130"/>
    </location>
</feature>
<dbReference type="Pfam" id="PF01757">
    <property type="entry name" value="Acyl_transf_3"/>
    <property type="match status" value="1"/>
</dbReference>
<feature type="domain" description="Acyltransferase 3" evidence="2">
    <location>
        <begin position="14"/>
        <end position="325"/>
    </location>
</feature>
<protein>
    <submittedName>
        <fullName evidence="3">Peptidoglycan/LPS O-acetylase OafA/YrhL, contains acyltransferase and SGNH-hydrolase domains</fullName>
    </submittedName>
</protein>
<feature type="transmembrane region" description="Helical" evidence="1">
    <location>
        <begin position="44"/>
        <end position="62"/>
    </location>
</feature>
<dbReference type="GO" id="GO:0016020">
    <property type="term" value="C:membrane"/>
    <property type="evidence" value="ECO:0007669"/>
    <property type="project" value="TreeGrafter"/>
</dbReference>
<keyword evidence="3" id="KW-0012">Acyltransferase</keyword>
<gene>
    <name evidence="3" type="ORF">SAMN05421504_110297</name>
</gene>
<dbReference type="PANTHER" id="PTHR23028">
    <property type="entry name" value="ACETYLTRANSFERASE"/>
    <property type="match status" value="1"/>
</dbReference>
<feature type="transmembrane region" description="Helical" evidence="1">
    <location>
        <begin position="248"/>
        <end position="272"/>
    </location>
</feature>
<feature type="transmembrane region" description="Helical" evidence="1">
    <location>
        <begin position="82"/>
        <end position="101"/>
    </location>
</feature>
<dbReference type="PANTHER" id="PTHR23028:SF53">
    <property type="entry name" value="ACYL_TRANSF_3 DOMAIN-CONTAINING PROTEIN"/>
    <property type="match status" value="1"/>
</dbReference>
<dbReference type="EMBL" id="FNON01000010">
    <property type="protein sequence ID" value="SDZ21121.1"/>
    <property type="molecule type" value="Genomic_DNA"/>
</dbReference>
<dbReference type="RefSeq" id="WP_091297514.1">
    <property type="nucleotide sequence ID" value="NZ_FNON01000010.1"/>
</dbReference>
<name>A0A1H3R785_9PSEU</name>
<evidence type="ECO:0000313" key="3">
    <source>
        <dbReference type="EMBL" id="SDZ21121.1"/>
    </source>
</evidence>
<dbReference type="OrthoDB" id="3404679at2"/>
<evidence type="ECO:0000313" key="4">
    <source>
        <dbReference type="Proteomes" id="UP000199515"/>
    </source>
</evidence>
<keyword evidence="4" id="KW-1185">Reference proteome</keyword>
<dbReference type="GO" id="GO:0000271">
    <property type="term" value="P:polysaccharide biosynthetic process"/>
    <property type="evidence" value="ECO:0007669"/>
    <property type="project" value="TreeGrafter"/>
</dbReference>
<feature type="transmembrane region" description="Helical" evidence="1">
    <location>
        <begin position="12"/>
        <end position="32"/>
    </location>
</feature>
<dbReference type="AlphaFoldDB" id="A0A1H3R785"/>
<keyword evidence="1" id="KW-1133">Transmembrane helix</keyword>
<keyword evidence="1" id="KW-0472">Membrane</keyword>
<feature type="transmembrane region" description="Helical" evidence="1">
    <location>
        <begin position="284"/>
        <end position="302"/>
    </location>
</feature>
<feature type="transmembrane region" description="Helical" evidence="1">
    <location>
        <begin position="142"/>
        <end position="159"/>
    </location>
</feature>
<evidence type="ECO:0000256" key="1">
    <source>
        <dbReference type="SAM" id="Phobius"/>
    </source>
</evidence>